<dbReference type="InterPro" id="IPR017850">
    <property type="entry name" value="Alkaline_phosphatase_core_sf"/>
</dbReference>
<dbReference type="PANTHER" id="PTHR10974:SF1">
    <property type="entry name" value="FI08016P-RELATED"/>
    <property type="match status" value="1"/>
</dbReference>
<dbReference type="Pfam" id="PF02995">
    <property type="entry name" value="DUF229"/>
    <property type="match status" value="1"/>
</dbReference>
<gene>
    <name evidence="1" type="primary">Contig9256.g467</name>
    <name evidence="1" type="ORF">STYLEM_1218</name>
</gene>
<dbReference type="PANTHER" id="PTHR10974">
    <property type="entry name" value="FI08016P-RELATED"/>
    <property type="match status" value="1"/>
</dbReference>
<dbReference type="OrthoDB" id="413313at2759"/>
<proteinExistence type="predicted"/>
<dbReference type="InterPro" id="IPR004245">
    <property type="entry name" value="DUF229"/>
</dbReference>
<evidence type="ECO:0008006" key="3">
    <source>
        <dbReference type="Google" id="ProtNLM"/>
    </source>
</evidence>
<name>A0A077ZSC0_STYLE</name>
<protein>
    <recommendedName>
        <fullName evidence="3">Duf229 domain containing protein</fullName>
    </recommendedName>
</protein>
<dbReference type="Gene3D" id="3.40.720.10">
    <property type="entry name" value="Alkaline Phosphatase, subunit A"/>
    <property type="match status" value="1"/>
</dbReference>
<evidence type="ECO:0000313" key="1">
    <source>
        <dbReference type="EMBL" id="CDW72260.1"/>
    </source>
</evidence>
<dbReference type="InParanoid" id="A0A077ZSC0"/>
<accession>A0A077ZSC0</accession>
<keyword evidence="2" id="KW-1185">Reference proteome</keyword>
<organism evidence="1 2">
    <name type="scientific">Stylonychia lemnae</name>
    <name type="common">Ciliate</name>
    <dbReference type="NCBI Taxonomy" id="5949"/>
    <lineage>
        <taxon>Eukaryota</taxon>
        <taxon>Sar</taxon>
        <taxon>Alveolata</taxon>
        <taxon>Ciliophora</taxon>
        <taxon>Intramacronucleata</taxon>
        <taxon>Spirotrichea</taxon>
        <taxon>Stichotrichia</taxon>
        <taxon>Sporadotrichida</taxon>
        <taxon>Oxytrichidae</taxon>
        <taxon>Stylonychinae</taxon>
        <taxon>Stylonychia</taxon>
    </lineage>
</organism>
<dbReference type="SUPFAM" id="SSF53649">
    <property type="entry name" value="Alkaline phosphatase-like"/>
    <property type="match status" value="1"/>
</dbReference>
<dbReference type="GO" id="GO:0005615">
    <property type="term" value="C:extracellular space"/>
    <property type="evidence" value="ECO:0007669"/>
    <property type="project" value="TreeGrafter"/>
</dbReference>
<dbReference type="EMBL" id="CCKQ01001152">
    <property type="protein sequence ID" value="CDW72260.1"/>
    <property type="molecule type" value="Genomic_DNA"/>
</dbReference>
<dbReference type="AlphaFoldDB" id="A0A077ZSC0"/>
<dbReference type="Proteomes" id="UP000039865">
    <property type="component" value="Unassembled WGS sequence"/>
</dbReference>
<sequence length="502" mass="59691">MQLKGCATRLVNLGQIYNSCANWKKGISQQIDESSSETCNLHDLQYCPLEITDDIVDLSAVFKMFQCENWDYREQLIRKYYHTDKAYLAHPLTKLFGEHQRHINYLASWTLNQSVGYDTLDEAIQQKHEVIIDTKNGIMHTSLQRNQTLVEERRQLRKNQNRGDLQQHMLLVFIDTLSRPRFHAKMKETVSFLRERDHKEFMRFHSIYGRTQENAIAFLYGKVLEDFLNSTYDPKDGETFKWKKSDEKWDSIYDYFHSQGIITGYSTNNCETNFFYWREFFYPYLKNTAADHEHLTPTCDPHIRERLSDDIEFVSTYSSTRRCLYYKDSFEYVFDYYREFKKAYANENTVFIMNFMDMHEGTGEVIDYLDKPLSNFLKQMEDEDTGLILFSDHGLHMSGFKLKLGGQEADMERVLPFLITSNIRGLSIEQENNLEQNTQKIVTHFHLRNFMMYWASGEMNGEKMNLISKLPHNNDRLLCDWIGIQCICENFPKTKRDMKIEW</sequence>
<reference evidence="1 2" key="1">
    <citation type="submission" date="2014-06" db="EMBL/GenBank/DDBJ databases">
        <authorList>
            <person name="Swart Estienne"/>
        </authorList>
    </citation>
    <scope>NUCLEOTIDE SEQUENCE [LARGE SCALE GENOMIC DNA]</scope>
    <source>
        <strain evidence="1 2">130c</strain>
    </source>
</reference>
<evidence type="ECO:0000313" key="2">
    <source>
        <dbReference type="Proteomes" id="UP000039865"/>
    </source>
</evidence>